<organism evidence="1 2">
    <name type="scientific">Variovorax ureilyticus</name>
    <dbReference type="NCBI Taxonomy" id="1836198"/>
    <lineage>
        <taxon>Bacteria</taxon>
        <taxon>Pseudomonadati</taxon>
        <taxon>Pseudomonadota</taxon>
        <taxon>Betaproteobacteria</taxon>
        <taxon>Burkholderiales</taxon>
        <taxon>Comamonadaceae</taxon>
        <taxon>Variovorax</taxon>
    </lineage>
</organism>
<gene>
    <name evidence="1" type="ORF">WKW77_27885</name>
</gene>
<dbReference type="Proteomes" id="UP001365846">
    <property type="component" value="Unassembled WGS sequence"/>
</dbReference>
<evidence type="ECO:0000313" key="1">
    <source>
        <dbReference type="EMBL" id="MEJ8814924.1"/>
    </source>
</evidence>
<proteinExistence type="predicted"/>
<feature type="non-terminal residue" evidence="1">
    <location>
        <position position="1"/>
    </location>
</feature>
<evidence type="ECO:0000313" key="2">
    <source>
        <dbReference type="Proteomes" id="UP001365846"/>
    </source>
</evidence>
<protein>
    <submittedName>
        <fullName evidence="1">Uncharacterized protein</fullName>
    </submittedName>
</protein>
<reference evidence="1 2" key="1">
    <citation type="submission" date="2024-03" db="EMBL/GenBank/DDBJ databases">
        <title>Novel species of the genus Variovorax.</title>
        <authorList>
            <person name="Liu Q."/>
            <person name="Xin Y.-H."/>
        </authorList>
    </citation>
    <scope>NUCLEOTIDE SEQUENCE [LARGE SCALE GENOMIC DNA]</scope>
    <source>
        <strain evidence="1 2">KACC 18899</strain>
    </source>
</reference>
<name>A0ABU8VPR8_9BURK</name>
<comment type="caution">
    <text evidence="1">The sequence shown here is derived from an EMBL/GenBank/DDBJ whole genome shotgun (WGS) entry which is preliminary data.</text>
</comment>
<dbReference type="RefSeq" id="WP_340360147.1">
    <property type="nucleotide sequence ID" value="NZ_JBBKZU010000015.1"/>
</dbReference>
<sequence length="131" mass="14374">HPHRSQCLDRTHARSMGAEPEAGRLKNTCANFRNGVLRCATMSVGMVLRGSLEQPAQCRVSAAMCSLSAILPSKGRYPRSYIDRYAQSDDRQIGVVVEDAALKKPQGSTFIRKPTVNALHLINPLRAIESV</sequence>
<keyword evidence="2" id="KW-1185">Reference proteome</keyword>
<dbReference type="EMBL" id="JBBKZU010000015">
    <property type="protein sequence ID" value="MEJ8814924.1"/>
    <property type="molecule type" value="Genomic_DNA"/>
</dbReference>
<accession>A0ABU8VPR8</accession>